<dbReference type="SUPFAM" id="SSF56801">
    <property type="entry name" value="Acetyl-CoA synthetase-like"/>
    <property type="match status" value="1"/>
</dbReference>
<dbReference type="EMBL" id="ADBJ01000038">
    <property type="protein sequence ID" value="EFA78300.1"/>
    <property type="molecule type" value="Genomic_DNA"/>
</dbReference>
<dbReference type="InterPro" id="IPR045851">
    <property type="entry name" value="AMP-bd_C_sf"/>
</dbReference>
<gene>
    <name evidence="4" type="ORF">PPL_08951</name>
</gene>
<dbReference type="Pfam" id="PF07993">
    <property type="entry name" value="NAD_binding_4"/>
    <property type="match status" value="1"/>
</dbReference>
<evidence type="ECO:0000256" key="2">
    <source>
        <dbReference type="ARBA" id="ARBA00022553"/>
    </source>
</evidence>
<dbReference type="InterPro" id="IPR010071">
    <property type="entry name" value="AA_adenyl_dom"/>
</dbReference>
<accession>D3BK70</accession>
<organism evidence="4 5">
    <name type="scientific">Heterostelium pallidum (strain ATCC 26659 / Pp 5 / PN500)</name>
    <name type="common">Cellular slime mold</name>
    <name type="synonym">Polysphondylium pallidum</name>
    <dbReference type="NCBI Taxonomy" id="670386"/>
    <lineage>
        <taxon>Eukaryota</taxon>
        <taxon>Amoebozoa</taxon>
        <taxon>Evosea</taxon>
        <taxon>Eumycetozoa</taxon>
        <taxon>Dictyostelia</taxon>
        <taxon>Acytosteliales</taxon>
        <taxon>Acytosteliaceae</taxon>
        <taxon>Heterostelium</taxon>
    </lineage>
</organism>
<dbReference type="PROSITE" id="PS50075">
    <property type="entry name" value="CARRIER"/>
    <property type="match status" value="1"/>
</dbReference>
<dbReference type="PANTHER" id="PTHR44845">
    <property type="entry name" value="CARRIER DOMAIN-CONTAINING PROTEIN"/>
    <property type="match status" value="1"/>
</dbReference>
<dbReference type="Gene3D" id="3.30.300.30">
    <property type="match status" value="1"/>
</dbReference>
<dbReference type="Pfam" id="PF00550">
    <property type="entry name" value="PP-binding"/>
    <property type="match status" value="1"/>
</dbReference>
<dbReference type="Pfam" id="PF00501">
    <property type="entry name" value="AMP-binding"/>
    <property type="match status" value="1"/>
</dbReference>
<dbReference type="SUPFAM" id="SSF51735">
    <property type="entry name" value="NAD(P)-binding Rossmann-fold domains"/>
    <property type="match status" value="1"/>
</dbReference>
<dbReference type="PRINTS" id="PR00154">
    <property type="entry name" value="AMPBINDING"/>
</dbReference>
<sequence length="1078" mass="121142">MYKSFISVFKEVVRLYSNINAIEIAKFNKEYVDENSCSKSNSQSSSLLVSHLTFDQLDRLSDLVAQSLINIVNNSNGNNNIKSKKVIVIGVLAQHSYQLIISILAIFKAGYVYLPLDLSFPKERLLYMIENSDCSLIITQHQQHNYFNDCNSSVSDSHHHCIDCLIDNHLDSSLSYNNDNNICFQPLNNNSDDLAYLIYTSGSTGKPKGVEVNHAGIVNFLECQIDAFQMRGNHTRILQSLPVCFDASLSEIGCSLLSGSTLVIAESVEQSAIVRASPKYFFDYLGCNRVTTVMLAPSFISQIQLSEIDSIVPQSLETIVVGGEVCPTSVISDWIKFVRLVSVYGPTEATVCSSLLIFPKSHAVNQQLPNTNSIGNPIANTDIYLVTSQQSRVSVGQVGEEGEIYISGIGVARAYRGLDELTAERFTVDSVTGVKTFRTGDWGRMLSDGTIEFRGRIDNQVKFNGQRIELDEISRSIELYPLVQQAIVDIKQLPNSGDKIMVAYITMKDIPICQANIHNQEYNNNDIKSIVNKFLAVRLPKYMIPSHYVIMKQGFPINSNEKIDRSKLPLPEDISSTTSTNNNSETIESLLQIMLSAVLTTNSIDVNADLISDYGLNSIGSIRFIQLARSHGIHITPIVIYRERTIQRIAKSLQHHHQNDNKSTNTNNNSEVEQSVLNLKKIADQLINNYLTTETTTTLKANSNNSNSSSNNKNSILLTGSTGNLDILKSEEYKDYDIYLLVRNRESAISTIYNQIDYLNDPIANQLKSRVILVTGDLLASENSNSNSYIGIDPSILNDIVKSVTIVIHSAATVHMNYSFQQMVNENVVGLLNLLKLLQQCSQLKQFHYLSTLSVLLSNSDKWCDNSNNNNNNTFVTIYNNESVFQHHDSNIIYGAYAQTKWINEYILETTLSISECRSNNFNTHIHRPAMICSKSPSSTNYLSRLLHSSIAIKCYPSLPQRIHTDITPIDSFIQSFTNNLMKSQLQQQTTNNIQYYLYHNQSISLLNLFKELKTTKNNNNNITTNNNNNNNNELQLPLEMISTSEWKSRIIEQSECIPNMMNFITLLDILDENNDYI</sequence>
<keyword evidence="2" id="KW-0597">Phosphoprotein</keyword>
<protein>
    <recommendedName>
        <fullName evidence="3">Carrier domain-containing protein</fullName>
    </recommendedName>
</protein>
<dbReference type="InParanoid" id="D3BK70"/>
<dbReference type="Gene3D" id="3.40.50.12780">
    <property type="entry name" value="N-terminal domain of ligase-like"/>
    <property type="match status" value="1"/>
</dbReference>
<name>D3BK70_HETP5</name>
<dbReference type="PANTHER" id="PTHR44845:SF6">
    <property type="entry name" value="BETA-ALANINE-ACTIVATING ENZYME"/>
    <property type="match status" value="1"/>
</dbReference>
<dbReference type="PROSITE" id="PS00455">
    <property type="entry name" value="AMP_BINDING"/>
    <property type="match status" value="1"/>
</dbReference>
<keyword evidence="1" id="KW-0596">Phosphopantetheine</keyword>
<dbReference type="Gene3D" id="3.40.50.720">
    <property type="entry name" value="NAD(P)-binding Rossmann-like Domain"/>
    <property type="match status" value="1"/>
</dbReference>
<dbReference type="Gene3D" id="1.10.1200.10">
    <property type="entry name" value="ACP-like"/>
    <property type="match status" value="1"/>
</dbReference>
<dbReference type="AlphaFoldDB" id="D3BK70"/>
<feature type="domain" description="Carrier" evidence="3">
    <location>
        <begin position="581"/>
        <end position="657"/>
    </location>
</feature>
<dbReference type="InterPro" id="IPR020845">
    <property type="entry name" value="AMP-binding_CS"/>
</dbReference>
<reference evidence="4 5" key="1">
    <citation type="journal article" date="2011" name="Genome Res.">
        <title>Phylogeny-wide analysis of social amoeba genomes highlights ancient origins for complex intercellular communication.</title>
        <authorList>
            <person name="Heidel A.J."/>
            <person name="Lawal H.M."/>
            <person name="Felder M."/>
            <person name="Schilde C."/>
            <person name="Helps N.R."/>
            <person name="Tunggal B."/>
            <person name="Rivero F."/>
            <person name="John U."/>
            <person name="Schleicher M."/>
            <person name="Eichinger L."/>
            <person name="Platzer M."/>
            <person name="Noegel A.A."/>
            <person name="Schaap P."/>
            <person name="Gloeckner G."/>
        </authorList>
    </citation>
    <scope>NUCLEOTIDE SEQUENCE [LARGE SCALE GENOMIC DNA]</scope>
    <source>
        <strain evidence="5">ATCC 26659 / Pp 5 / PN500</strain>
    </source>
</reference>
<dbReference type="InterPro" id="IPR042099">
    <property type="entry name" value="ANL_N_sf"/>
</dbReference>
<dbReference type="InterPro" id="IPR036736">
    <property type="entry name" value="ACP-like_sf"/>
</dbReference>
<dbReference type="InterPro" id="IPR020459">
    <property type="entry name" value="AMP-binding"/>
</dbReference>
<proteinExistence type="predicted"/>
<evidence type="ECO:0000259" key="3">
    <source>
        <dbReference type="PROSITE" id="PS50075"/>
    </source>
</evidence>
<dbReference type="CDD" id="cd05930">
    <property type="entry name" value="A_NRPS"/>
    <property type="match status" value="1"/>
</dbReference>
<dbReference type="OMA" id="ENDKFTM"/>
<evidence type="ECO:0000256" key="1">
    <source>
        <dbReference type="ARBA" id="ARBA00022450"/>
    </source>
</evidence>
<dbReference type="RefSeq" id="XP_020430425.1">
    <property type="nucleotide sequence ID" value="XM_020579750.1"/>
</dbReference>
<dbReference type="InterPro" id="IPR000873">
    <property type="entry name" value="AMP-dep_synth/lig_dom"/>
</dbReference>
<dbReference type="SUPFAM" id="SSF47336">
    <property type="entry name" value="ACP-like"/>
    <property type="match status" value="1"/>
</dbReference>
<keyword evidence="5" id="KW-1185">Reference proteome</keyword>
<dbReference type="InterPro" id="IPR013120">
    <property type="entry name" value="FAR_NAD-bd"/>
</dbReference>
<dbReference type="GeneID" id="31364427"/>
<dbReference type="NCBIfam" id="TIGR01733">
    <property type="entry name" value="AA-adenyl-dom"/>
    <property type="match status" value="1"/>
</dbReference>
<dbReference type="STRING" id="670386.D3BK70"/>
<evidence type="ECO:0000313" key="5">
    <source>
        <dbReference type="Proteomes" id="UP000001396"/>
    </source>
</evidence>
<dbReference type="Proteomes" id="UP000001396">
    <property type="component" value="Unassembled WGS sequence"/>
</dbReference>
<comment type="caution">
    <text evidence="4">The sequence shown here is derived from an EMBL/GenBank/DDBJ whole genome shotgun (WGS) entry which is preliminary data.</text>
</comment>
<dbReference type="InterPro" id="IPR009081">
    <property type="entry name" value="PP-bd_ACP"/>
</dbReference>
<evidence type="ECO:0000313" key="4">
    <source>
        <dbReference type="EMBL" id="EFA78300.1"/>
    </source>
</evidence>
<dbReference type="InterPro" id="IPR036291">
    <property type="entry name" value="NAD(P)-bd_dom_sf"/>
</dbReference>